<evidence type="ECO:0000259" key="2">
    <source>
        <dbReference type="Pfam" id="PF13968"/>
    </source>
</evidence>
<feature type="transmembrane region" description="Helical" evidence="1">
    <location>
        <begin position="172"/>
        <end position="190"/>
    </location>
</feature>
<evidence type="ECO:0000313" key="4">
    <source>
        <dbReference type="Proteomes" id="UP000298416"/>
    </source>
</evidence>
<protein>
    <recommendedName>
        <fullName evidence="2">DUF4220 domain-containing protein</fullName>
    </recommendedName>
</protein>
<dbReference type="InterPro" id="IPR025315">
    <property type="entry name" value="DUF4220"/>
</dbReference>
<reference evidence="3" key="1">
    <citation type="submission" date="2018-01" db="EMBL/GenBank/DDBJ databases">
        <authorList>
            <person name="Mao J.F."/>
        </authorList>
    </citation>
    <scope>NUCLEOTIDE SEQUENCE</scope>
    <source>
        <strain evidence="3">Huo1</strain>
        <tissue evidence="3">Leaf</tissue>
    </source>
</reference>
<feature type="transmembrane region" description="Helical" evidence="1">
    <location>
        <begin position="243"/>
        <end position="262"/>
    </location>
</feature>
<feature type="domain" description="DUF4220" evidence="2">
    <location>
        <begin position="148"/>
        <end position="191"/>
    </location>
</feature>
<comment type="caution">
    <text evidence="3">The sequence shown here is derived from an EMBL/GenBank/DDBJ whole genome shotgun (WGS) entry which is preliminary data.</text>
</comment>
<evidence type="ECO:0000256" key="1">
    <source>
        <dbReference type="SAM" id="Phobius"/>
    </source>
</evidence>
<name>A0A8X8YT88_SALSN</name>
<gene>
    <name evidence="3" type="ORF">SASPL_103153</name>
</gene>
<keyword evidence="1" id="KW-0812">Transmembrane</keyword>
<organism evidence="3">
    <name type="scientific">Salvia splendens</name>
    <name type="common">Scarlet sage</name>
    <dbReference type="NCBI Taxonomy" id="180675"/>
    <lineage>
        <taxon>Eukaryota</taxon>
        <taxon>Viridiplantae</taxon>
        <taxon>Streptophyta</taxon>
        <taxon>Embryophyta</taxon>
        <taxon>Tracheophyta</taxon>
        <taxon>Spermatophyta</taxon>
        <taxon>Magnoliopsida</taxon>
        <taxon>eudicotyledons</taxon>
        <taxon>Gunneridae</taxon>
        <taxon>Pentapetalae</taxon>
        <taxon>asterids</taxon>
        <taxon>lamiids</taxon>
        <taxon>Lamiales</taxon>
        <taxon>Lamiaceae</taxon>
        <taxon>Nepetoideae</taxon>
        <taxon>Mentheae</taxon>
        <taxon>Salviinae</taxon>
        <taxon>Salvia</taxon>
        <taxon>Salvia subgen. Calosphace</taxon>
        <taxon>core Calosphace</taxon>
    </lineage>
</organism>
<reference evidence="3" key="2">
    <citation type="submission" date="2020-08" db="EMBL/GenBank/DDBJ databases">
        <title>Plant Genome Project.</title>
        <authorList>
            <person name="Zhang R.-G."/>
        </authorList>
    </citation>
    <scope>NUCLEOTIDE SEQUENCE</scope>
    <source>
        <strain evidence="3">Huo1</strain>
        <tissue evidence="3">Leaf</tissue>
    </source>
</reference>
<feature type="transmembrane region" description="Helical" evidence="1">
    <location>
        <begin position="61"/>
        <end position="89"/>
    </location>
</feature>
<keyword evidence="1" id="KW-0472">Membrane</keyword>
<dbReference type="PANTHER" id="PTHR31325">
    <property type="entry name" value="OS01G0798800 PROTEIN-RELATED"/>
    <property type="match status" value="1"/>
</dbReference>
<proteinExistence type="predicted"/>
<dbReference type="AlphaFoldDB" id="A0A8X8YT88"/>
<sequence length="318" mass="35144">MERNGLWQARCKRDETSNQTVSFPEGMEELNSVFASPPPSASAIIKLIPFQYPVSSGSGSIGMYISLVLFAELGLFKYPAGAVLIYFLLWLNREEKPYGSASIKFDKILRRMGSQAADHTQPRLANFADHSGYSKEVYIHTLDPNHSLFLLLHLGTITAYSLEDNELWLRHLVGMGIQTGLAFYILLVAFHSSDWLPYMISSKNFSNSMLPEPDPGGNYARASKAAEGSNPIFVGVYPSADHLLVHAHLMDVLLLLLLLLLLQVGEREVQEVGLGDHSHLLLGVAVLSSWRYMLLGLSGTQTGRIGSGRVTEQLVLLE</sequence>
<accession>A0A8X8YT88</accession>
<keyword evidence="1" id="KW-1133">Transmembrane helix</keyword>
<dbReference type="Pfam" id="PF13968">
    <property type="entry name" value="DUF4220"/>
    <property type="match status" value="1"/>
</dbReference>
<keyword evidence="4" id="KW-1185">Reference proteome</keyword>
<dbReference type="EMBL" id="PNBA02000001">
    <property type="protein sequence ID" value="KAG6438216.1"/>
    <property type="molecule type" value="Genomic_DNA"/>
</dbReference>
<dbReference type="Proteomes" id="UP000298416">
    <property type="component" value="Unassembled WGS sequence"/>
</dbReference>
<evidence type="ECO:0000313" key="3">
    <source>
        <dbReference type="EMBL" id="KAG6438216.1"/>
    </source>
</evidence>